<dbReference type="HOGENOM" id="CLU_027854_0_0_5"/>
<reference evidence="2 3" key="1">
    <citation type="journal article" date="2013" name="PLoS ONE">
        <title>Poles Apart: Arctic and Antarctic Octadecabacter strains Share High Genome Plasticity and a New Type of Xanthorhodopsin.</title>
        <authorList>
            <person name="Vollmers J."/>
            <person name="Voget S."/>
            <person name="Dietrich S."/>
            <person name="Gollnow K."/>
            <person name="Smits M."/>
            <person name="Meyer K."/>
            <person name="Brinkhoff T."/>
            <person name="Simon M."/>
            <person name="Daniel R."/>
        </authorList>
    </citation>
    <scope>NUCLEOTIDE SEQUENCE [LARGE SCALE GENOMIC DNA]</scope>
    <source>
        <strain evidence="2 3">307</strain>
    </source>
</reference>
<dbReference type="OrthoDB" id="7208869at2"/>
<organism evidence="2 3">
    <name type="scientific">Octadecabacter antarcticus 307</name>
    <dbReference type="NCBI Taxonomy" id="391626"/>
    <lineage>
        <taxon>Bacteria</taxon>
        <taxon>Pseudomonadati</taxon>
        <taxon>Pseudomonadota</taxon>
        <taxon>Alphaproteobacteria</taxon>
        <taxon>Rhodobacterales</taxon>
        <taxon>Roseobacteraceae</taxon>
        <taxon>Octadecabacter</taxon>
    </lineage>
</organism>
<evidence type="ECO:0000256" key="1">
    <source>
        <dbReference type="SAM" id="MobiDB-lite"/>
    </source>
</evidence>
<evidence type="ECO:0000313" key="3">
    <source>
        <dbReference type="Proteomes" id="UP000005307"/>
    </source>
</evidence>
<dbReference type="SUPFAM" id="SSF52540">
    <property type="entry name" value="P-loop containing nucleoside triphosphate hydrolases"/>
    <property type="match status" value="1"/>
</dbReference>
<dbReference type="eggNOG" id="COG0464">
    <property type="taxonomic scope" value="Bacteria"/>
</dbReference>
<evidence type="ECO:0000313" key="2">
    <source>
        <dbReference type="EMBL" id="AGI67584.1"/>
    </source>
</evidence>
<dbReference type="KEGG" id="oat:OAN307_c19350"/>
<dbReference type="EMBL" id="CP003740">
    <property type="protein sequence ID" value="AGI67584.1"/>
    <property type="molecule type" value="Genomic_DNA"/>
</dbReference>
<dbReference type="InterPro" id="IPR027417">
    <property type="entry name" value="P-loop_NTPase"/>
</dbReference>
<dbReference type="Proteomes" id="UP000005307">
    <property type="component" value="Chromosome"/>
</dbReference>
<gene>
    <name evidence="2" type="ORF">OAN307_c19350</name>
</gene>
<sequence>MSNQSESLANNGVRTTIDNPRSNTVPTDVVMELAICPITPLGQKGGEYFFISASGELRRMKAEALETGRGVRALLSGFSTAIDAWCVKNFPQQDGGWSPREAGRWIIDQCNGRGVFDPDSADVRAVGVWRDDEGKAIAHCGNHLVQPEGRSLAPSEYRGKCIMIGAAPITPPDISLIDPEEVESLLLELKALWGWKRDVDADIFFGWVAAASLGGFPAWRSHLYVYGSRGSGKSKLMELVAGLLGEFGGNVLNDATEAGIRQSRNNQARPILIDEFEPDQGTRNGSKQDKMFALFRRMSGGEGGRVSRGGADHSAVSFRTLGAAYVTSINHIQLEPQDRSRFVMIDLGHLPTTSDPFQTMSRLAAFEKSVRALSSRLRGRILAKSGRWDKTHSVIAAAARAEGADARQADTAATILAGRDLALFGGDVDQGRLRDLLPILKELMRDAEDSGVSSEGDDALDFLLSTSLNLDHGLKRTIGELLLSAITQVEIQGVEDAGAALSRVGVYVLSKKGRVGVRLGRTTPVATLYAGTKWQNGAHVSALLKIEGVIRPDHPIRVWKNQQHRVIFIPYDLILYTSSEGDDESY</sequence>
<protein>
    <submittedName>
        <fullName evidence="2">Uncharacterized protein</fullName>
    </submittedName>
</protein>
<name>M9R4N6_9RHOB</name>
<keyword evidence="3" id="KW-1185">Reference proteome</keyword>
<proteinExistence type="predicted"/>
<feature type="region of interest" description="Disordered" evidence="1">
    <location>
        <begin position="1"/>
        <end position="22"/>
    </location>
</feature>
<accession>M9R4N6</accession>
<dbReference type="AlphaFoldDB" id="M9R4N6"/>